<dbReference type="AlphaFoldDB" id="A0A9Q0N4J1"/>
<gene>
    <name evidence="8" type="primary">ZIM3_0</name>
    <name evidence="8" type="ORF">Bhyg_07740</name>
</gene>
<evidence type="ECO:0000256" key="5">
    <source>
        <dbReference type="PROSITE-ProRule" id="PRU00042"/>
    </source>
</evidence>
<dbReference type="EMBL" id="WJQU01000002">
    <property type="protein sequence ID" value="KAJ6642786.1"/>
    <property type="molecule type" value="Genomic_DNA"/>
</dbReference>
<evidence type="ECO:0000256" key="2">
    <source>
        <dbReference type="ARBA" id="ARBA00022737"/>
    </source>
</evidence>
<keyword evidence="3 5" id="KW-0863">Zinc-finger</keyword>
<feature type="domain" description="C2H2-type" evidence="7">
    <location>
        <begin position="379"/>
        <end position="407"/>
    </location>
</feature>
<evidence type="ECO:0000313" key="9">
    <source>
        <dbReference type="Proteomes" id="UP001151699"/>
    </source>
</evidence>
<feature type="domain" description="C2H2-type" evidence="7">
    <location>
        <begin position="408"/>
        <end position="436"/>
    </location>
</feature>
<feature type="domain" description="C2H2-type" evidence="7">
    <location>
        <begin position="235"/>
        <end position="262"/>
    </location>
</feature>
<feature type="region of interest" description="Disordered" evidence="6">
    <location>
        <begin position="58"/>
        <end position="84"/>
    </location>
</feature>
<evidence type="ECO:0000259" key="7">
    <source>
        <dbReference type="PROSITE" id="PS50157"/>
    </source>
</evidence>
<evidence type="ECO:0000256" key="1">
    <source>
        <dbReference type="ARBA" id="ARBA00022723"/>
    </source>
</evidence>
<protein>
    <submittedName>
        <fullName evidence="8">Zinc finger imprinted 3</fullName>
    </submittedName>
</protein>
<dbReference type="PANTHER" id="PTHR24379">
    <property type="entry name" value="KRAB AND ZINC FINGER DOMAIN-CONTAINING"/>
    <property type="match status" value="1"/>
</dbReference>
<dbReference type="Gene3D" id="3.30.160.60">
    <property type="entry name" value="Classic Zinc Finger"/>
    <property type="match status" value="5"/>
</dbReference>
<dbReference type="SMART" id="SM00355">
    <property type="entry name" value="ZnF_C2H2"/>
    <property type="match status" value="11"/>
</dbReference>
<keyword evidence="4" id="KW-0862">Zinc</keyword>
<comment type="caution">
    <text evidence="8">The sequence shown here is derived from an EMBL/GenBank/DDBJ whole genome shotgun (WGS) entry which is preliminary data.</text>
</comment>
<proteinExistence type="predicted"/>
<name>A0A9Q0N4J1_9DIPT</name>
<feature type="domain" description="C2H2-type" evidence="7">
    <location>
        <begin position="270"/>
        <end position="300"/>
    </location>
</feature>
<keyword evidence="9" id="KW-1185">Reference proteome</keyword>
<feature type="domain" description="C2H2-type" evidence="7">
    <location>
        <begin position="435"/>
        <end position="457"/>
    </location>
</feature>
<dbReference type="InterPro" id="IPR013087">
    <property type="entry name" value="Znf_C2H2_type"/>
</dbReference>
<dbReference type="PANTHER" id="PTHR24379:SF121">
    <property type="entry name" value="C2H2-TYPE DOMAIN-CONTAINING PROTEIN"/>
    <property type="match status" value="1"/>
</dbReference>
<reference evidence="8" key="1">
    <citation type="submission" date="2022-07" db="EMBL/GenBank/DDBJ databases">
        <authorList>
            <person name="Trinca V."/>
            <person name="Uliana J.V.C."/>
            <person name="Torres T.T."/>
            <person name="Ward R.J."/>
            <person name="Monesi N."/>
        </authorList>
    </citation>
    <scope>NUCLEOTIDE SEQUENCE</scope>
    <source>
        <strain evidence="8">HSMRA1968</strain>
        <tissue evidence="8">Whole embryos</tissue>
    </source>
</reference>
<evidence type="ECO:0000256" key="6">
    <source>
        <dbReference type="SAM" id="MobiDB-lite"/>
    </source>
</evidence>
<keyword evidence="2" id="KW-0677">Repeat</keyword>
<evidence type="ECO:0000313" key="8">
    <source>
        <dbReference type="EMBL" id="KAJ6642786.1"/>
    </source>
</evidence>
<accession>A0A9Q0N4J1</accession>
<feature type="domain" description="C2H2-type" evidence="7">
    <location>
        <begin position="459"/>
        <end position="487"/>
    </location>
</feature>
<feature type="domain" description="C2H2-type" evidence="7">
    <location>
        <begin position="301"/>
        <end position="329"/>
    </location>
</feature>
<evidence type="ECO:0000256" key="3">
    <source>
        <dbReference type="ARBA" id="ARBA00022771"/>
    </source>
</evidence>
<dbReference type="Pfam" id="PF00096">
    <property type="entry name" value="zf-C2H2"/>
    <property type="match status" value="3"/>
</dbReference>
<sequence length="711" mass="82381">MEEYNSEFLTFTVKEEPVDSEEDFIGFEEDCSSNADIYKQFIVVDNIKEEFHQKVGNIEASQERKQKPSSGAVKRSAKSTDKKVETELQKHDLFMKVQKIESTKKTLDNELHTDIEIQIIGNIPDKGIKAVTIYNCDICAAKYTRKSKLRTHILNHVVKGPNELPLCQYCGEVFDSIDKFFIHFEKTHNTNAEDVLITFEKLKQVLCCEYCGNAYAYPESLNKHRTVHAGKAKPYSCQFCDTHFDAYSKLVTHALKHNDVKTDYPVDRYWLCDFTGCSKSLKNITSLNYHKKNVHQKKYMSQCKECPEIFENSWSLHNHMQVKHLGPFPCVVCERSCPTTKLLKRHMLTHTKVESDQPSQSRRFVNYCKYLIVDTNGKFKCKECSQIFDTRKRFRTHVVEAHDKSKNFFCMQCDKAFTLAWQLNSHVENTHVKKFQCTICGVFKNKQSKLQLHMKTHQFPCSCCDKSFSRHEYLESHIKKRHISKLICGNFEQKVLNKCEYVDSNGIRRPQPTKIYVMPGPSPDGNIGSQTPIVSNFKMKLKLHNEGVGNRTFSRRTLNAIVLIRLSRTMIAFAYNLPDYYKPTFQFNFNLFKTIITIFYGNVICSSCASVPPNSVSWRLFAVTANSVWWRPFAGRFSLQVKRTINVNINQEQYFAESKSRRKQDNTNYNESQSSGDVNHQQNLENLAAIAFLESEMTQAAKLLTMPFINK</sequence>
<organism evidence="8 9">
    <name type="scientific">Pseudolycoriella hygida</name>
    <dbReference type="NCBI Taxonomy" id="35572"/>
    <lineage>
        <taxon>Eukaryota</taxon>
        <taxon>Metazoa</taxon>
        <taxon>Ecdysozoa</taxon>
        <taxon>Arthropoda</taxon>
        <taxon>Hexapoda</taxon>
        <taxon>Insecta</taxon>
        <taxon>Pterygota</taxon>
        <taxon>Neoptera</taxon>
        <taxon>Endopterygota</taxon>
        <taxon>Diptera</taxon>
        <taxon>Nematocera</taxon>
        <taxon>Sciaroidea</taxon>
        <taxon>Sciaridae</taxon>
        <taxon>Pseudolycoriella</taxon>
    </lineage>
</organism>
<feature type="domain" description="C2H2-type" evidence="7">
    <location>
        <begin position="328"/>
        <end position="355"/>
    </location>
</feature>
<dbReference type="Proteomes" id="UP001151699">
    <property type="component" value="Chromosome B"/>
</dbReference>
<feature type="domain" description="C2H2-type" evidence="7">
    <location>
        <begin position="206"/>
        <end position="233"/>
    </location>
</feature>
<feature type="compositionally biased region" description="Polar residues" evidence="6">
    <location>
        <begin position="666"/>
        <end position="678"/>
    </location>
</feature>
<dbReference type="GO" id="GO:0008270">
    <property type="term" value="F:zinc ion binding"/>
    <property type="evidence" value="ECO:0007669"/>
    <property type="project" value="UniProtKB-KW"/>
</dbReference>
<dbReference type="InterPro" id="IPR036236">
    <property type="entry name" value="Znf_C2H2_sf"/>
</dbReference>
<keyword evidence="1" id="KW-0479">Metal-binding</keyword>
<dbReference type="PROSITE" id="PS50157">
    <property type="entry name" value="ZINC_FINGER_C2H2_2"/>
    <property type="match status" value="10"/>
</dbReference>
<dbReference type="PROSITE" id="PS00028">
    <property type="entry name" value="ZINC_FINGER_C2H2_1"/>
    <property type="match status" value="10"/>
</dbReference>
<evidence type="ECO:0000256" key="4">
    <source>
        <dbReference type="ARBA" id="ARBA00022833"/>
    </source>
</evidence>
<feature type="domain" description="C2H2-type" evidence="7">
    <location>
        <begin position="134"/>
        <end position="161"/>
    </location>
</feature>
<feature type="region of interest" description="Disordered" evidence="6">
    <location>
        <begin position="657"/>
        <end position="678"/>
    </location>
</feature>
<dbReference type="OrthoDB" id="7770689at2759"/>
<dbReference type="SUPFAM" id="SSF57667">
    <property type="entry name" value="beta-beta-alpha zinc fingers"/>
    <property type="match status" value="5"/>
</dbReference>